<proteinExistence type="predicted"/>
<gene>
    <name evidence="1" type="ORF">NC653_038083</name>
</gene>
<dbReference type="EMBL" id="JAQIZT010000017">
    <property type="protein sequence ID" value="KAJ6959918.1"/>
    <property type="molecule type" value="Genomic_DNA"/>
</dbReference>
<name>A0AAD6LFZ8_9ROSI</name>
<reference evidence="1" key="1">
    <citation type="journal article" date="2023" name="Mol. Ecol. Resour.">
        <title>Chromosome-level genome assembly of a triploid poplar Populus alba 'Berolinensis'.</title>
        <authorList>
            <person name="Chen S."/>
            <person name="Yu Y."/>
            <person name="Wang X."/>
            <person name="Wang S."/>
            <person name="Zhang T."/>
            <person name="Zhou Y."/>
            <person name="He R."/>
            <person name="Meng N."/>
            <person name="Wang Y."/>
            <person name="Liu W."/>
            <person name="Liu Z."/>
            <person name="Liu J."/>
            <person name="Guo Q."/>
            <person name="Huang H."/>
            <person name="Sederoff R.R."/>
            <person name="Wang G."/>
            <person name="Qu G."/>
            <person name="Chen S."/>
        </authorList>
    </citation>
    <scope>NUCLEOTIDE SEQUENCE</scope>
    <source>
        <strain evidence="1">SC-2020</strain>
    </source>
</reference>
<organism evidence="1 2">
    <name type="scientific">Populus alba x Populus x berolinensis</name>
    <dbReference type="NCBI Taxonomy" id="444605"/>
    <lineage>
        <taxon>Eukaryota</taxon>
        <taxon>Viridiplantae</taxon>
        <taxon>Streptophyta</taxon>
        <taxon>Embryophyta</taxon>
        <taxon>Tracheophyta</taxon>
        <taxon>Spermatophyta</taxon>
        <taxon>Magnoliopsida</taxon>
        <taxon>eudicotyledons</taxon>
        <taxon>Gunneridae</taxon>
        <taxon>Pentapetalae</taxon>
        <taxon>rosids</taxon>
        <taxon>fabids</taxon>
        <taxon>Malpighiales</taxon>
        <taxon>Salicaceae</taxon>
        <taxon>Saliceae</taxon>
        <taxon>Populus</taxon>
    </lineage>
</organism>
<protein>
    <submittedName>
        <fullName evidence="1">Uncharacterized protein</fullName>
    </submittedName>
</protein>
<accession>A0AAD6LFZ8</accession>
<keyword evidence="2" id="KW-1185">Reference proteome</keyword>
<dbReference type="AlphaFoldDB" id="A0AAD6LFZ8"/>
<sequence>MVHLPAYIWGFEPPKEGSGGHRNACLCSLPASDERPDLLLAAAFVIARLVNECQLCPVYPIQAV</sequence>
<evidence type="ECO:0000313" key="2">
    <source>
        <dbReference type="Proteomes" id="UP001164929"/>
    </source>
</evidence>
<evidence type="ECO:0000313" key="1">
    <source>
        <dbReference type="EMBL" id="KAJ6959918.1"/>
    </source>
</evidence>
<dbReference type="Proteomes" id="UP001164929">
    <property type="component" value="Chromosome 17"/>
</dbReference>
<comment type="caution">
    <text evidence="1">The sequence shown here is derived from an EMBL/GenBank/DDBJ whole genome shotgun (WGS) entry which is preliminary data.</text>
</comment>